<keyword evidence="1" id="KW-0812">Transmembrane</keyword>
<keyword evidence="1" id="KW-1133">Transmembrane helix</keyword>
<organism evidence="2 3">
    <name type="scientific">Amycolatopsis rubida</name>
    <dbReference type="NCBI Taxonomy" id="112413"/>
    <lineage>
        <taxon>Bacteria</taxon>
        <taxon>Bacillati</taxon>
        <taxon>Actinomycetota</taxon>
        <taxon>Actinomycetes</taxon>
        <taxon>Pseudonocardiales</taxon>
        <taxon>Pseudonocardiaceae</taxon>
        <taxon>Amycolatopsis</taxon>
    </lineage>
</organism>
<keyword evidence="3" id="KW-1185">Reference proteome</keyword>
<keyword evidence="1" id="KW-0472">Membrane</keyword>
<gene>
    <name evidence="2" type="ORF">G3I59_14430</name>
</gene>
<name>A0ABX0BMQ0_9PSEU</name>
<protein>
    <submittedName>
        <fullName evidence="2">Uncharacterized protein</fullName>
    </submittedName>
</protein>
<evidence type="ECO:0000256" key="1">
    <source>
        <dbReference type="SAM" id="Phobius"/>
    </source>
</evidence>
<proteinExistence type="predicted"/>
<accession>A0ABX0BMQ0</accession>
<sequence>MTNPTPETNRFHHLDHHQYDVDMPLGYRRYFPAGAASSPPAPQEGASKELFWARSWGSQKKHKIASMTRAVVLLISMAFAAFFGFTPITSAVLAGVFSSLFSRGKIATMGEDQGSRQA</sequence>
<dbReference type="EMBL" id="JAAGNC010000078">
    <property type="protein sequence ID" value="NEC56745.1"/>
    <property type="molecule type" value="Genomic_DNA"/>
</dbReference>
<reference evidence="2 3" key="1">
    <citation type="submission" date="2020-01" db="EMBL/GenBank/DDBJ databases">
        <title>Insect and environment-associated Actinomycetes.</title>
        <authorList>
            <person name="Currrie C."/>
            <person name="Chevrette M."/>
            <person name="Carlson C."/>
            <person name="Stubbendieck R."/>
            <person name="Wendt-Pienkowski E."/>
        </authorList>
    </citation>
    <scope>NUCLEOTIDE SEQUENCE [LARGE SCALE GENOMIC DNA]</scope>
    <source>
        <strain evidence="2 3">SID8386</strain>
    </source>
</reference>
<comment type="caution">
    <text evidence="2">The sequence shown here is derived from an EMBL/GenBank/DDBJ whole genome shotgun (WGS) entry which is preliminary data.</text>
</comment>
<dbReference type="Proteomes" id="UP000470404">
    <property type="component" value="Unassembled WGS sequence"/>
</dbReference>
<feature type="transmembrane region" description="Helical" evidence="1">
    <location>
        <begin position="70"/>
        <end position="97"/>
    </location>
</feature>
<evidence type="ECO:0000313" key="3">
    <source>
        <dbReference type="Proteomes" id="UP000470404"/>
    </source>
</evidence>
<dbReference type="RefSeq" id="WP_157905078.1">
    <property type="nucleotide sequence ID" value="NZ_JAAGNC010000078.1"/>
</dbReference>
<evidence type="ECO:0000313" key="2">
    <source>
        <dbReference type="EMBL" id="NEC56745.1"/>
    </source>
</evidence>